<feature type="compositionally biased region" description="Basic and acidic residues" evidence="1">
    <location>
        <begin position="160"/>
        <end position="173"/>
    </location>
</feature>
<protein>
    <submittedName>
        <fullName evidence="2">Uncharacterized protein</fullName>
    </submittedName>
</protein>
<reference evidence="2" key="1">
    <citation type="submission" date="2022-07" db="EMBL/GenBank/DDBJ databases">
        <title>The genome of Lyophyllum shimeji provides insight into the initial evolution of ectomycorrhizal fungal genome.</title>
        <authorList>
            <person name="Kobayashi Y."/>
            <person name="Shibata T."/>
            <person name="Hirakawa H."/>
            <person name="Shigenobu S."/>
            <person name="Nishiyama T."/>
            <person name="Yamada A."/>
            <person name="Hasebe M."/>
            <person name="Kawaguchi M."/>
        </authorList>
    </citation>
    <scope>NUCLEOTIDE SEQUENCE</scope>
    <source>
        <strain evidence="2">AT787</strain>
    </source>
</reference>
<proteinExistence type="predicted"/>
<evidence type="ECO:0000313" key="3">
    <source>
        <dbReference type="Proteomes" id="UP001063166"/>
    </source>
</evidence>
<accession>A0A9P3URN1</accession>
<sequence>MFSTSLPCPHPFLAFGAEYPRMHVSLATAPSPIAGHNACGTPYDTGSQIPRARTDPSALSTSLTTAITCESPHQALQNAFISEHDSAPNTLEPDSIPLLGEKNDAPKTHRPHHCHLHLRQPSFQSPSPTAHTMTELDFSHAAGMLDLLHPFDGAGFYEQGSKRGGWDEQREHTLQQSVVSARAQRKLKERSRRQEPGRSSWDAGSARVRIV</sequence>
<evidence type="ECO:0000256" key="1">
    <source>
        <dbReference type="SAM" id="MobiDB-lite"/>
    </source>
</evidence>
<keyword evidence="3" id="KW-1185">Reference proteome</keyword>
<dbReference type="Proteomes" id="UP001063166">
    <property type="component" value="Unassembled WGS sequence"/>
</dbReference>
<gene>
    <name evidence="2" type="ORF">LshimejAT787_1104170</name>
</gene>
<dbReference type="AlphaFoldDB" id="A0A9P3URN1"/>
<organism evidence="2 3">
    <name type="scientific">Lyophyllum shimeji</name>
    <name type="common">Hon-shimeji</name>
    <name type="synonym">Tricholoma shimeji</name>
    <dbReference type="NCBI Taxonomy" id="47721"/>
    <lineage>
        <taxon>Eukaryota</taxon>
        <taxon>Fungi</taxon>
        <taxon>Dikarya</taxon>
        <taxon>Basidiomycota</taxon>
        <taxon>Agaricomycotina</taxon>
        <taxon>Agaricomycetes</taxon>
        <taxon>Agaricomycetidae</taxon>
        <taxon>Agaricales</taxon>
        <taxon>Tricholomatineae</taxon>
        <taxon>Lyophyllaceae</taxon>
        <taxon>Lyophyllum</taxon>
    </lineage>
</organism>
<comment type="caution">
    <text evidence="2">The sequence shown here is derived from an EMBL/GenBank/DDBJ whole genome shotgun (WGS) entry which is preliminary data.</text>
</comment>
<evidence type="ECO:0000313" key="2">
    <source>
        <dbReference type="EMBL" id="GLB42402.1"/>
    </source>
</evidence>
<dbReference type="EMBL" id="BRPK01000011">
    <property type="protein sequence ID" value="GLB42402.1"/>
    <property type="molecule type" value="Genomic_DNA"/>
</dbReference>
<feature type="region of interest" description="Disordered" evidence="1">
    <location>
        <begin position="160"/>
        <end position="211"/>
    </location>
</feature>
<name>A0A9P3URN1_LYOSH</name>